<keyword evidence="5 8" id="KW-1133">Transmembrane helix</keyword>
<feature type="transmembrane region" description="Helical" evidence="8">
    <location>
        <begin position="249"/>
        <end position="271"/>
    </location>
</feature>
<dbReference type="RefSeq" id="WP_111359987.1">
    <property type="nucleotide sequence ID" value="NZ_NHSK01000155.1"/>
</dbReference>
<dbReference type="PANTHER" id="PTHR42703">
    <property type="entry name" value="NADH DEHYDROGENASE"/>
    <property type="match status" value="1"/>
</dbReference>
<evidence type="ECO:0000256" key="3">
    <source>
        <dbReference type="ARBA" id="ARBA00022475"/>
    </source>
</evidence>
<dbReference type="PRINTS" id="PR01437">
    <property type="entry name" value="NUOXDRDTASE4"/>
</dbReference>
<reference evidence="10 11" key="1">
    <citation type="submission" date="2017-07" db="EMBL/GenBank/DDBJ databases">
        <title>Draft Genome Sequences of Select Purple Nonsulfur Bacteria.</title>
        <authorList>
            <person name="Lasarre B."/>
            <person name="Mckinlay J.B."/>
        </authorList>
    </citation>
    <scope>NUCLEOTIDE SEQUENCE [LARGE SCALE GENOMIC DNA]</scope>
    <source>
        <strain evidence="10 11">DSM 11907</strain>
    </source>
</reference>
<keyword evidence="11" id="KW-1185">Reference proteome</keyword>
<sequence>MTPPLPSPATAAIALPIVLPALVAAVLVLFFRGRRAVQRVVSIGAAAALLAIAVGLYAVAREGGVAPYYLGHWPAPFGIVLVLDRLSATMLVLTAGLGLAVALYALGGWDMRGRHFHALLQFQLMGLNGAFLTGDVFNLFVFFEVMLIASYGLMLHGGGARRLTAGLSYVAINLTGSTLFLFAVGLIYAVTGTLNMADLADKVATVPPGDVAILRTGGLLLLVVFALKAALVPLHWWLPGAYGAAPGPVAALFMIMTKVGAYSILRVSVLVFGGEAGALADLAAPFVLPAALATLVIGAAGVLASRTLSALACFAVVWSMGSLLVALGLFDRGGVAAGLYYLVHSTVAGAALFLLVDLLGPLRGRAVDRIAPTPPLPAAALLAGLFFAAAIAVTGMPPLSGFLGKLLILDATGAAPGAAVVWTVLLATSLVVILGFARAGSTVFWKTLPVRPGGDAGTAAHHRPATPPRLAVAICAALLAATALLSVFAGPLTAELEATTAQLFDTAAYRRAVLPARTAATAAATATDGEVAP</sequence>
<dbReference type="EMBL" id="NPEU01000524">
    <property type="protein sequence ID" value="RAI31188.1"/>
    <property type="molecule type" value="Genomic_DNA"/>
</dbReference>
<feature type="transmembrane region" description="Helical" evidence="8">
    <location>
        <begin position="90"/>
        <end position="109"/>
    </location>
</feature>
<evidence type="ECO:0000259" key="9">
    <source>
        <dbReference type="Pfam" id="PF00361"/>
    </source>
</evidence>
<keyword evidence="3" id="KW-1003">Cell membrane</keyword>
<keyword evidence="6 8" id="KW-0472">Membrane</keyword>
<dbReference type="OrthoDB" id="9768329at2"/>
<name>A0A327K7B6_9BRAD</name>
<comment type="caution">
    <text evidence="10">The sequence shown here is derived from an EMBL/GenBank/DDBJ whole genome shotgun (WGS) entry which is preliminary data.</text>
</comment>
<dbReference type="GO" id="GO:0008137">
    <property type="term" value="F:NADH dehydrogenase (ubiquinone) activity"/>
    <property type="evidence" value="ECO:0007669"/>
    <property type="project" value="InterPro"/>
</dbReference>
<dbReference type="GO" id="GO:0042773">
    <property type="term" value="P:ATP synthesis coupled electron transport"/>
    <property type="evidence" value="ECO:0007669"/>
    <property type="project" value="InterPro"/>
</dbReference>
<evidence type="ECO:0000256" key="1">
    <source>
        <dbReference type="ARBA" id="ARBA00004651"/>
    </source>
</evidence>
<evidence type="ECO:0000256" key="6">
    <source>
        <dbReference type="ARBA" id="ARBA00023136"/>
    </source>
</evidence>
<feature type="transmembrane region" description="Helical" evidence="8">
    <location>
        <begin position="470"/>
        <end position="489"/>
    </location>
</feature>
<evidence type="ECO:0000313" key="11">
    <source>
        <dbReference type="Proteomes" id="UP000248863"/>
    </source>
</evidence>
<evidence type="ECO:0000256" key="4">
    <source>
        <dbReference type="ARBA" id="ARBA00022692"/>
    </source>
</evidence>
<dbReference type="AlphaFoldDB" id="A0A327K7B6"/>
<dbReference type="Proteomes" id="UP000248863">
    <property type="component" value="Unassembled WGS sequence"/>
</dbReference>
<dbReference type="InterPro" id="IPR050586">
    <property type="entry name" value="CPA3_Na-H_Antiporter_D"/>
</dbReference>
<comment type="subcellular location">
    <subcellularLocation>
        <location evidence="1">Cell membrane</location>
        <topology evidence="1">Multi-pass membrane protein</topology>
    </subcellularLocation>
    <subcellularLocation>
        <location evidence="7">Membrane</location>
        <topology evidence="7">Multi-pass membrane protein</topology>
    </subcellularLocation>
</comment>
<feature type="domain" description="NADH:quinone oxidoreductase/Mrp antiporter transmembrane" evidence="9">
    <location>
        <begin position="134"/>
        <end position="425"/>
    </location>
</feature>
<feature type="transmembrane region" description="Helical" evidence="8">
    <location>
        <begin position="166"/>
        <end position="191"/>
    </location>
</feature>
<evidence type="ECO:0000256" key="7">
    <source>
        <dbReference type="RuleBase" id="RU000320"/>
    </source>
</evidence>
<feature type="transmembrane region" description="Helical" evidence="8">
    <location>
        <begin position="12"/>
        <end position="31"/>
    </location>
</feature>
<dbReference type="Pfam" id="PF00361">
    <property type="entry name" value="Proton_antipo_M"/>
    <property type="match status" value="1"/>
</dbReference>
<feature type="transmembrane region" description="Helical" evidence="8">
    <location>
        <begin position="311"/>
        <end position="330"/>
    </location>
</feature>
<evidence type="ECO:0000313" key="10">
    <source>
        <dbReference type="EMBL" id="RAI31188.1"/>
    </source>
</evidence>
<feature type="transmembrane region" description="Helical" evidence="8">
    <location>
        <begin position="129"/>
        <end position="154"/>
    </location>
</feature>
<gene>
    <name evidence="10" type="ORF">CH338_26285</name>
</gene>
<feature type="transmembrane region" description="Helical" evidence="8">
    <location>
        <begin position="283"/>
        <end position="304"/>
    </location>
</feature>
<dbReference type="InterPro" id="IPR003918">
    <property type="entry name" value="NADH_UbQ_OxRdtase"/>
</dbReference>
<organism evidence="10 11">
    <name type="scientific">Rhodoplanes elegans</name>
    <dbReference type="NCBI Taxonomy" id="29408"/>
    <lineage>
        <taxon>Bacteria</taxon>
        <taxon>Pseudomonadati</taxon>
        <taxon>Pseudomonadota</taxon>
        <taxon>Alphaproteobacteria</taxon>
        <taxon>Hyphomicrobiales</taxon>
        <taxon>Nitrobacteraceae</taxon>
        <taxon>Rhodoplanes</taxon>
    </lineage>
</organism>
<feature type="transmembrane region" description="Helical" evidence="8">
    <location>
        <begin position="419"/>
        <end position="437"/>
    </location>
</feature>
<feature type="transmembrane region" description="Helical" evidence="8">
    <location>
        <begin position="211"/>
        <end position="237"/>
    </location>
</feature>
<accession>A0A327K7B6</accession>
<feature type="transmembrane region" description="Helical" evidence="8">
    <location>
        <begin position="376"/>
        <end position="399"/>
    </location>
</feature>
<evidence type="ECO:0000256" key="2">
    <source>
        <dbReference type="ARBA" id="ARBA00005346"/>
    </source>
</evidence>
<protein>
    <submittedName>
        <fullName evidence="10">Monovalent cation/H+ antiporter subunit D</fullName>
    </submittedName>
</protein>
<feature type="transmembrane region" description="Helical" evidence="8">
    <location>
        <begin position="336"/>
        <end position="356"/>
    </location>
</feature>
<dbReference type="GO" id="GO:0005886">
    <property type="term" value="C:plasma membrane"/>
    <property type="evidence" value="ECO:0007669"/>
    <property type="project" value="UniProtKB-SubCell"/>
</dbReference>
<proteinExistence type="inferred from homology"/>
<dbReference type="NCBIfam" id="NF009309">
    <property type="entry name" value="PRK12666.1"/>
    <property type="match status" value="1"/>
</dbReference>
<evidence type="ECO:0000256" key="8">
    <source>
        <dbReference type="SAM" id="Phobius"/>
    </source>
</evidence>
<dbReference type="InterPro" id="IPR001750">
    <property type="entry name" value="ND/Mrp_TM"/>
</dbReference>
<feature type="transmembrane region" description="Helical" evidence="8">
    <location>
        <begin position="40"/>
        <end position="60"/>
    </location>
</feature>
<keyword evidence="4 7" id="KW-0812">Transmembrane</keyword>
<evidence type="ECO:0000256" key="5">
    <source>
        <dbReference type="ARBA" id="ARBA00022989"/>
    </source>
</evidence>
<comment type="similarity">
    <text evidence="2">Belongs to the CPA3 antiporters (TC 2.A.63) subunit D family.</text>
</comment>
<dbReference type="PANTHER" id="PTHR42703:SF1">
    <property type="entry name" value="NA(+)_H(+) ANTIPORTER SUBUNIT D1"/>
    <property type="match status" value="1"/>
</dbReference>